<dbReference type="AlphaFoldDB" id="A0A1G9IAX6"/>
<protein>
    <submittedName>
        <fullName evidence="3">Uncharacterized protein</fullName>
    </submittedName>
</protein>
<evidence type="ECO:0000256" key="1">
    <source>
        <dbReference type="SAM" id="Coils"/>
    </source>
</evidence>
<keyword evidence="2" id="KW-0472">Membrane</keyword>
<dbReference type="EMBL" id="FNGS01000001">
    <property type="protein sequence ID" value="SDL22400.1"/>
    <property type="molecule type" value="Genomic_DNA"/>
</dbReference>
<feature type="transmembrane region" description="Helical" evidence="2">
    <location>
        <begin position="269"/>
        <end position="298"/>
    </location>
</feature>
<feature type="transmembrane region" description="Helical" evidence="2">
    <location>
        <begin position="141"/>
        <end position="165"/>
    </location>
</feature>
<evidence type="ECO:0000313" key="4">
    <source>
        <dbReference type="Proteomes" id="UP000198901"/>
    </source>
</evidence>
<evidence type="ECO:0000313" key="3">
    <source>
        <dbReference type="EMBL" id="SDL22400.1"/>
    </source>
</evidence>
<keyword evidence="1" id="KW-0175">Coiled coil</keyword>
<keyword evidence="2" id="KW-1133">Transmembrane helix</keyword>
<feature type="coiled-coil region" evidence="1">
    <location>
        <begin position="65"/>
        <end position="123"/>
    </location>
</feature>
<accession>A0A1G9IAX6</accession>
<feature type="coiled-coil region" evidence="1">
    <location>
        <begin position="328"/>
        <end position="355"/>
    </location>
</feature>
<reference evidence="3 4" key="1">
    <citation type="submission" date="2016-10" db="EMBL/GenBank/DDBJ databases">
        <authorList>
            <person name="de Groot N.N."/>
        </authorList>
    </citation>
    <scope>NUCLEOTIDE SEQUENCE [LARGE SCALE GENOMIC DNA]</scope>
    <source>
        <strain evidence="3 4">DSM 21668</strain>
    </source>
</reference>
<name>A0A1G9IAX6_9BACT</name>
<sequence>MSLFVIPRTTPEPVTPEEPKNDTLVRRVNLQSYGYEKAEHHRGNALALENLLNQIRRGYIIDVDANEEQRQKQKAELEGRIIERQKNAEEVRTEMRQLTDTDVPRLEQELLQLDEEILQIRRDESEGNNRYYHLDRFKRNLYAAMTILLGVFIYLFYVSSFYSAFFRDLAAELQKANESGGNTAGILSAVFAREAFTVLDFHWAGPILLFAFGAMLHIAWEFEGRQKAAGVGLLLALILGTDGLLAYFIEHKSFELKVLMGLANAGEEAWWTSPVFYLVLAMGFAASMVWSGLLHAFMQEYGKKDVRRITGLEIRHRQNRKGDIRLVLADIRKKVITLEGTLKTLELDIVRLKDDRQTLFFSRAELEKYITDFYDGWLGYVNNRLHNAELQAECDTVIRTFYRNHLETNTPEPNAVAA</sequence>
<organism evidence="3 4">
    <name type="scientific">Siphonobacter aquaeclarae</name>
    <dbReference type="NCBI Taxonomy" id="563176"/>
    <lineage>
        <taxon>Bacteria</taxon>
        <taxon>Pseudomonadati</taxon>
        <taxon>Bacteroidota</taxon>
        <taxon>Cytophagia</taxon>
        <taxon>Cytophagales</taxon>
        <taxon>Cytophagaceae</taxon>
        <taxon>Siphonobacter</taxon>
    </lineage>
</organism>
<keyword evidence="4" id="KW-1185">Reference proteome</keyword>
<evidence type="ECO:0000256" key="2">
    <source>
        <dbReference type="SAM" id="Phobius"/>
    </source>
</evidence>
<gene>
    <name evidence="3" type="ORF">SAMN04488090_0405</name>
</gene>
<dbReference type="STRING" id="563176.SAMN04488090_0405"/>
<dbReference type="Proteomes" id="UP000198901">
    <property type="component" value="Unassembled WGS sequence"/>
</dbReference>
<feature type="transmembrane region" description="Helical" evidence="2">
    <location>
        <begin position="231"/>
        <end position="249"/>
    </location>
</feature>
<proteinExistence type="predicted"/>
<keyword evidence="2" id="KW-0812">Transmembrane</keyword>
<dbReference type="OrthoDB" id="941691at2"/>
<dbReference type="RefSeq" id="WP_093197038.1">
    <property type="nucleotide sequence ID" value="NZ_FNGS01000001.1"/>
</dbReference>
<feature type="transmembrane region" description="Helical" evidence="2">
    <location>
        <begin position="201"/>
        <end position="219"/>
    </location>
</feature>